<accession>A0ACB8ZUR5</accession>
<reference evidence="1 2" key="2">
    <citation type="journal article" date="2022" name="Mol. Ecol. Resour.">
        <title>The genomes of chicory, endive, great burdock and yacon provide insights into Asteraceae paleo-polyploidization history and plant inulin production.</title>
        <authorList>
            <person name="Fan W."/>
            <person name="Wang S."/>
            <person name="Wang H."/>
            <person name="Wang A."/>
            <person name="Jiang F."/>
            <person name="Liu H."/>
            <person name="Zhao H."/>
            <person name="Xu D."/>
            <person name="Zhang Y."/>
        </authorList>
    </citation>
    <scope>NUCLEOTIDE SEQUENCE [LARGE SCALE GENOMIC DNA]</scope>
    <source>
        <strain evidence="2">cv. Niubang</strain>
    </source>
</reference>
<comment type="caution">
    <text evidence="1">The sequence shown here is derived from an EMBL/GenBank/DDBJ whole genome shotgun (WGS) entry which is preliminary data.</text>
</comment>
<evidence type="ECO:0000313" key="1">
    <source>
        <dbReference type="EMBL" id="KAI3701752.1"/>
    </source>
</evidence>
<dbReference type="EMBL" id="CM042055">
    <property type="protein sequence ID" value="KAI3701752.1"/>
    <property type="molecule type" value="Genomic_DNA"/>
</dbReference>
<sequence>MQKRRYDHHDEEGSLTWGDVARALGAYERNYNVQNKEVNVSGSGSGIRRRRGKGKGKATSTSRHQLIDEENDIELLEKSESEEEDIGEYNSSEDVEEYPLDDDDEK</sequence>
<organism evidence="1 2">
    <name type="scientific">Arctium lappa</name>
    <name type="common">Greater burdock</name>
    <name type="synonym">Lappa major</name>
    <dbReference type="NCBI Taxonomy" id="4217"/>
    <lineage>
        <taxon>Eukaryota</taxon>
        <taxon>Viridiplantae</taxon>
        <taxon>Streptophyta</taxon>
        <taxon>Embryophyta</taxon>
        <taxon>Tracheophyta</taxon>
        <taxon>Spermatophyta</taxon>
        <taxon>Magnoliopsida</taxon>
        <taxon>eudicotyledons</taxon>
        <taxon>Gunneridae</taxon>
        <taxon>Pentapetalae</taxon>
        <taxon>asterids</taxon>
        <taxon>campanulids</taxon>
        <taxon>Asterales</taxon>
        <taxon>Asteraceae</taxon>
        <taxon>Carduoideae</taxon>
        <taxon>Cardueae</taxon>
        <taxon>Arctiinae</taxon>
        <taxon>Arctium</taxon>
    </lineage>
</organism>
<protein>
    <submittedName>
        <fullName evidence="1">Uncharacterized protein</fullName>
    </submittedName>
</protein>
<reference evidence="2" key="1">
    <citation type="journal article" date="2022" name="Mol. Ecol. Resour.">
        <title>The genomes of chicory, endive, great burdock and yacon provide insights into Asteraceae palaeo-polyploidization history and plant inulin production.</title>
        <authorList>
            <person name="Fan W."/>
            <person name="Wang S."/>
            <person name="Wang H."/>
            <person name="Wang A."/>
            <person name="Jiang F."/>
            <person name="Liu H."/>
            <person name="Zhao H."/>
            <person name="Xu D."/>
            <person name="Zhang Y."/>
        </authorList>
    </citation>
    <scope>NUCLEOTIDE SEQUENCE [LARGE SCALE GENOMIC DNA]</scope>
    <source>
        <strain evidence="2">cv. Niubang</strain>
    </source>
</reference>
<name>A0ACB8ZUR5_ARCLA</name>
<evidence type="ECO:0000313" key="2">
    <source>
        <dbReference type="Proteomes" id="UP001055879"/>
    </source>
</evidence>
<gene>
    <name evidence="1" type="ORF">L6452_27068</name>
</gene>
<proteinExistence type="predicted"/>
<dbReference type="Proteomes" id="UP001055879">
    <property type="component" value="Linkage Group LG09"/>
</dbReference>
<keyword evidence="2" id="KW-1185">Reference proteome</keyword>